<gene>
    <name evidence="7" type="ORF">SAMN05216180_1259</name>
</gene>
<dbReference type="AlphaFoldDB" id="A0A1H8AEZ6"/>
<evidence type="ECO:0000256" key="4">
    <source>
        <dbReference type="ARBA" id="ARBA00023136"/>
    </source>
</evidence>
<dbReference type="RefSeq" id="WP_092752736.1">
    <property type="nucleotide sequence ID" value="NZ_FOCG01000001.1"/>
</dbReference>
<feature type="transmembrane region" description="Helical" evidence="5">
    <location>
        <begin position="427"/>
        <end position="447"/>
    </location>
</feature>
<keyword evidence="8" id="KW-1185">Reference proteome</keyword>
<feature type="transmembrane region" description="Helical" evidence="5">
    <location>
        <begin position="34"/>
        <end position="52"/>
    </location>
</feature>
<name>A0A1H8AEZ6_9FIRM</name>
<keyword evidence="3 5" id="KW-1133">Transmembrane helix</keyword>
<feature type="domain" description="O-antigen ligase-related" evidence="6">
    <location>
        <begin position="206"/>
        <end position="377"/>
    </location>
</feature>
<feature type="transmembrane region" description="Helical" evidence="5">
    <location>
        <begin position="12"/>
        <end position="28"/>
    </location>
</feature>
<feature type="transmembrane region" description="Helical" evidence="5">
    <location>
        <begin position="196"/>
        <end position="213"/>
    </location>
</feature>
<evidence type="ECO:0000313" key="8">
    <source>
        <dbReference type="Proteomes" id="UP000199158"/>
    </source>
</evidence>
<accession>A0A1H8AEZ6</accession>
<proteinExistence type="predicted"/>
<evidence type="ECO:0000256" key="5">
    <source>
        <dbReference type="SAM" id="Phobius"/>
    </source>
</evidence>
<dbReference type="InterPro" id="IPR007016">
    <property type="entry name" value="O-antigen_ligase-rel_domated"/>
</dbReference>
<reference evidence="7 8" key="1">
    <citation type="submission" date="2016-10" db="EMBL/GenBank/DDBJ databases">
        <authorList>
            <person name="de Groot N.N."/>
        </authorList>
    </citation>
    <scope>NUCLEOTIDE SEQUENCE [LARGE SCALE GENOMIC DNA]</scope>
    <source>
        <strain evidence="7 8">CGMCC 1.5070</strain>
    </source>
</reference>
<keyword evidence="7" id="KW-0436">Ligase</keyword>
<dbReference type="Proteomes" id="UP000199158">
    <property type="component" value="Unassembled WGS sequence"/>
</dbReference>
<sequence length="457" mass="51775">MPQFLQNRESLFGFILQCTLAVMLFELAATYSFYAFDVLLILLAALFLLVLFDRARYGGTAFIRDLVGRFGGFWMIPLMLLLYIIIDLVSVTYSVVPHLGFDKYKVVVLMLFLSACVLLYVDNLQKLRTILLTFGLASAFTALFTIVNYLFFHIYPVYYTMRLTLRTDYNVFASTLLLGLLCIFYLFVTTERTLRTCVLFVLDASLTLAVLFLSASRRIFLMLPFILGFWVCIYLVKSKSVRGVLSAIAVVLAVSTLFCFGTLGMQNYMRKQYLKYGSVGPTGSGGTSEGSAAERYETVCEGDFLSKRELIWKIAWDEFKGFTATQKFIGRGFAYDIALYDNVNNEQLSKEYANLQGEKGLLSAHNFILADLLDGGYMKAAIGIFMVGLLVWACFTLAFQSFATAAIYGNLLAVVVLNNLVSNRYGLLYDKFFYLFAVMMLLHLRYLRTHRKELFGS</sequence>
<feature type="transmembrane region" description="Helical" evidence="5">
    <location>
        <begin position="171"/>
        <end position="189"/>
    </location>
</feature>
<feature type="transmembrane region" description="Helical" evidence="5">
    <location>
        <begin position="104"/>
        <end position="121"/>
    </location>
</feature>
<dbReference type="EMBL" id="FOCG01000001">
    <property type="protein sequence ID" value="SEM68408.1"/>
    <property type="molecule type" value="Genomic_DNA"/>
</dbReference>
<feature type="transmembrane region" description="Helical" evidence="5">
    <location>
        <begin position="376"/>
        <end position="395"/>
    </location>
</feature>
<feature type="transmembrane region" description="Helical" evidence="5">
    <location>
        <begin position="402"/>
        <end position="421"/>
    </location>
</feature>
<protein>
    <submittedName>
        <fullName evidence="7">O-Antigen ligase</fullName>
    </submittedName>
</protein>
<keyword evidence="2 5" id="KW-0812">Transmembrane</keyword>
<evidence type="ECO:0000256" key="1">
    <source>
        <dbReference type="ARBA" id="ARBA00004141"/>
    </source>
</evidence>
<dbReference type="InterPro" id="IPR051533">
    <property type="entry name" value="WaaL-like"/>
</dbReference>
<feature type="transmembrane region" description="Helical" evidence="5">
    <location>
        <begin position="243"/>
        <end position="265"/>
    </location>
</feature>
<feature type="transmembrane region" description="Helical" evidence="5">
    <location>
        <begin position="130"/>
        <end position="151"/>
    </location>
</feature>
<evidence type="ECO:0000256" key="2">
    <source>
        <dbReference type="ARBA" id="ARBA00022692"/>
    </source>
</evidence>
<dbReference type="PANTHER" id="PTHR37422">
    <property type="entry name" value="TEICHURONIC ACID BIOSYNTHESIS PROTEIN TUAE"/>
    <property type="match status" value="1"/>
</dbReference>
<dbReference type="PANTHER" id="PTHR37422:SF13">
    <property type="entry name" value="LIPOPOLYSACCHARIDE BIOSYNTHESIS PROTEIN PA4999-RELATED"/>
    <property type="match status" value="1"/>
</dbReference>
<dbReference type="GO" id="GO:0016874">
    <property type="term" value="F:ligase activity"/>
    <property type="evidence" value="ECO:0007669"/>
    <property type="project" value="UniProtKB-KW"/>
</dbReference>
<dbReference type="STRING" id="474960.SAMN05216180_1259"/>
<feature type="transmembrane region" description="Helical" evidence="5">
    <location>
        <begin position="73"/>
        <end position="92"/>
    </location>
</feature>
<comment type="subcellular location">
    <subcellularLocation>
        <location evidence="1">Membrane</location>
        <topology evidence="1">Multi-pass membrane protein</topology>
    </subcellularLocation>
</comment>
<keyword evidence="4 5" id="KW-0472">Membrane</keyword>
<evidence type="ECO:0000259" key="6">
    <source>
        <dbReference type="Pfam" id="PF04932"/>
    </source>
</evidence>
<dbReference type="GO" id="GO:0016020">
    <property type="term" value="C:membrane"/>
    <property type="evidence" value="ECO:0007669"/>
    <property type="project" value="UniProtKB-SubCell"/>
</dbReference>
<dbReference type="OrthoDB" id="1861634at2"/>
<feature type="transmembrane region" description="Helical" evidence="5">
    <location>
        <begin position="219"/>
        <end position="236"/>
    </location>
</feature>
<organism evidence="7 8">
    <name type="scientific">Hydrogenoanaerobacterium saccharovorans</name>
    <dbReference type="NCBI Taxonomy" id="474960"/>
    <lineage>
        <taxon>Bacteria</taxon>
        <taxon>Bacillati</taxon>
        <taxon>Bacillota</taxon>
        <taxon>Clostridia</taxon>
        <taxon>Eubacteriales</taxon>
        <taxon>Oscillospiraceae</taxon>
        <taxon>Hydrogenoanaerobacterium</taxon>
    </lineage>
</organism>
<evidence type="ECO:0000313" key="7">
    <source>
        <dbReference type="EMBL" id="SEM68408.1"/>
    </source>
</evidence>
<evidence type="ECO:0000256" key="3">
    <source>
        <dbReference type="ARBA" id="ARBA00022989"/>
    </source>
</evidence>
<dbReference type="Pfam" id="PF04932">
    <property type="entry name" value="Wzy_C"/>
    <property type="match status" value="1"/>
</dbReference>